<evidence type="ECO:0000313" key="2">
    <source>
        <dbReference type="Proteomes" id="UP000546200"/>
    </source>
</evidence>
<dbReference type="EMBL" id="JACIJK010000001">
    <property type="protein sequence ID" value="MBB5713585.1"/>
    <property type="molecule type" value="Genomic_DNA"/>
</dbReference>
<organism evidence="1 2">
    <name type="scientific">Sphingomonas aerophila</name>
    <dbReference type="NCBI Taxonomy" id="1344948"/>
    <lineage>
        <taxon>Bacteria</taxon>
        <taxon>Pseudomonadati</taxon>
        <taxon>Pseudomonadota</taxon>
        <taxon>Alphaproteobacteria</taxon>
        <taxon>Sphingomonadales</taxon>
        <taxon>Sphingomonadaceae</taxon>
        <taxon>Sphingomonas</taxon>
    </lineage>
</organism>
<dbReference type="Pfam" id="PF12686">
    <property type="entry name" value="DUF3800"/>
    <property type="match status" value="1"/>
</dbReference>
<dbReference type="InterPro" id="IPR024524">
    <property type="entry name" value="DUF3800"/>
</dbReference>
<evidence type="ECO:0000313" key="1">
    <source>
        <dbReference type="EMBL" id="MBB5713585.1"/>
    </source>
</evidence>
<dbReference type="AlphaFoldDB" id="A0A7W9ESX2"/>
<comment type="caution">
    <text evidence="1">The sequence shown here is derived from an EMBL/GenBank/DDBJ whole genome shotgun (WGS) entry which is preliminary data.</text>
</comment>
<reference evidence="1 2" key="1">
    <citation type="submission" date="2020-08" db="EMBL/GenBank/DDBJ databases">
        <title>Genomic Encyclopedia of Type Strains, Phase IV (KMG-IV): sequencing the most valuable type-strain genomes for metagenomic binning, comparative biology and taxonomic classification.</title>
        <authorList>
            <person name="Goeker M."/>
        </authorList>
    </citation>
    <scope>NUCLEOTIDE SEQUENCE [LARGE SCALE GENOMIC DNA]</scope>
    <source>
        <strain evidence="1 2">DSM 100044</strain>
    </source>
</reference>
<protein>
    <recommendedName>
        <fullName evidence="3">DUF3800 domain-containing protein</fullName>
    </recommendedName>
</protein>
<evidence type="ECO:0008006" key="3">
    <source>
        <dbReference type="Google" id="ProtNLM"/>
    </source>
</evidence>
<gene>
    <name evidence="1" type="ORF">FHS94_000404</name>
</gene>
<sequence>MTLLRHAFLCQHHMMLRLNEGHDASQLDALWDIYVDESSQTKNRYLVLGSIPLPAASVAAANFCLQDARLPELPFGELKWGKVSRAKYSAYRRYADQFFDDESLSQAKFHSLVVDTSQLDHKRFNDGSREIGFNKELYNLATKCARLQRTGYFHLYPDYRDTNQRPEDLRNILNYGRHKKGDGRSWPFRRCQFRDSAKTPLLQLVDLLLGALAYGVNRHFDHENASSHKRDLARHILRRAGIKGLQRDTAVDGKYTVRHRQLR</sequence>
<dbReference type="Proteomes" id="UP000546200">
    <property type="component" value="Unassembled WGS sequence"/>
</dbReference>
<name>A0A7W9ESX2_9SPHN</name>
<keyword evidence="2" id="KW-1185">Reference proteome</keyword>
<proteinExistence type="predicted"/>
<accession>A0A7W9ESX2</accession>